<evidence type="ECO:0000313" key="4">
    <source>
        <dbReference type="Proteomes" id="UP000241405"/>
    </source>
</evidence>
<feature type="chain" id="PRO_5015607240" evidence="1">
    <location>
        <begin position="19"/>
        <end position="774"/>
    </location>
</feature>
<evidence type="ECO:0000313" key="5">
    <source>
        <dbReference type="Proteomes" id="UP000241618"/>
    </source>
</evidence>
<organism evidence="3 5">
    <name type="scientific">Photobacterium phosphoreum</name>
    <dbReference type="NCBI Taxonomy" id="659"/>
    <lineage>
        <taxon>Bacteria</taxon>
        <taxon>Pseudomonadati</taxon>
        <taxon>Pseudomonadota</taxon>
        <taxon>Gammaproteobacteria</taxon>
        <taxon>Vibrionales</taxon>
        <taxon>Vibrionaceae</taxon>
        <taxon>Photobacterium</taxon>
    </lineage>
</organism>
<accession>A0A2T3JBU3</accession>
<evidence type="ECO:0000313" key="3">
    <source>
        <dbReference type="EMBL" id="PSU46313.1"/>
    </source>
</evidence>
<comment type="caution">
    <text evidence="3">The sequence shown here is derived from an EMBL/GenBank/DDBJ whole genome shotgun (WGS) entry which is preliminary data.</text>
</comment>
<dbReference type="EMBL" id="PYMO01000036">
    <property type="protein sequence ID" value="PSU19915.1"/>
    <property type="molecule type" value="Genomic_DNA"/>
</dbReference>
<dbReference type="Proteomes" id="UP000241618">
    <property type="component" value="Unassembled WGS sequence"/>
</dbReference>
<evidence type="ECO:0000256" key="1">
    <source>
        <dbReference type="SAM" id="SignalP"/>
    </source>
</evidence>
<gene>
    <name evidence="3" type="ORF">C9J18_20845</name>
    <name evidence="2" type="ORF">CTM96_20385</name>
</gene>
<dbReference type="EMBL" id="PYMP01000033">
    <property type="protein sequence ID" value="PSU46313.1"/>
    <property type="molecule type" value="Genomic_DNA"/>
</dbReference>
<dbReference type="AlphaFoldDB" id="A0A2T3JBU3"/>
<proteinExistence type="predicted"/>
<sequence length="774" mass="86397">MKKLILALSMVAVFPVFADVNSASQLYFGSTQPTGSCGEQGRLVTVAEIEKLKSQANLCADVTPLYAIWKIQHEDGSLWSFMGTYYACQTKAKVSEWAPSVCVMDNVADNTAQLYPQSGYRGSSPWGGRATINSVRNKVPRSNIRSFKLAKGVALIGYSEENYEGFHKMFTESTTDSLSNIKSYKLVQQFSFDYDKSLLPAETEATFALRLKNVLSSGMFFLDLSGHYLLTFTQDKIVISDKDTKKSSVYKYVSDSPNITIGLGISKGLANNYKNIVIKEDSDGQLYDYEAFHSDNITSDNAKLSKTIEHPFYVLLSPEGTENRVTVSKSMAFYHELPAHERHARCVRPNMTLLEEFREIFSSGSVICSPKPASDIYSANHNSVDEMRLEQALTEAAIDNKKYGDLVGYQLWEGFDLKDSNTIAFLTSSRYCRVPVMTRVENKRHKRSPAPEDCLNWTSRIIELYVLLGLNFIDIYNVVHNVIVNSSIPSSLFPGSQYPPNSEENRQELIAVISQHSNEATYVLQLAAGMTGMAAMASRDLRTNSVGETASLVEIQRAVSDASLGIYTLEQQNFRALDNVVKILNGKKEVEVQEGQSYTTEIITIAPDNVNDVDIQTSVARYRRIFSGWEQQIEEMIDNANKEDANQLELGSDIINYILLELEIRLNGNHSTKAVLGGVFHQGNLIGISYGVIELHQISEGYTIRSFNRIGVIVNPSSLLNVSGAYRGATAYLSSEILKKLFDEKKITKAKVDCVSKYSAKSFCRLGFRYDDEL</sequence>
<protein>
    <submittedName>
        <fullName evidence="3">Uncharacterized protein</fullName>
    </submittedName>
</protein>
<dbReference type="Proteomes" id="UP000241405">
    <property type="component" value="Unassembled WGS sequence"/>
</dbReference>
<reference evidence="4 5" key="1">
    <citation type="submission" date="2018-03" db="EMBL/GenBank/DDBJ databases">
        <title>Whole genome sequencing of Histamine producing bacteria.</title>
        <authorList>
            <person name="Butler K."/>
        </authorList>
    </citation>
    <scope>NUCLEOTIDE SEQUENCE [LARGE SCALE GENOMIC DNA]</scope>
    <source>
        <strain evidence="3 5">FS-6.1</strain>
        <strain evidence="2 4">FS-6.2</strain>
    </source>
</reference>
<keyword evidence="4" id="KW-1185">Reference proteome</keyword>
<evidence type="ECO:0000313" key="2">
    <source>
        <dbReference type="EMBL" id="PSU19915.1"/>
    </source>
</evidence>
<feature type="signal peptide" evidence="1">
    <location>
        <begin position="1"/>
        <end position="18"/>
    </location>
</feature>
<name>A0A2T3JBU3_PHOPO</name>
<dbReference type="RefSeq" id="WP_107191563.1">
    <property type="nucleotide sequence ID" value="NZ_PYMN01000036.1"/>
</dbReference>
<keyword evidence="1" id="KW-0732">Signal</keyword>